<proteinExistence type="predicted"/>
<dbReference type="EMBL" id="DABASV010000045">
    <property type="protein sequence ID" value="HAH2369831.1"/>
    <property type="molecule type" value="Genomic_DNA"/>
</dbReference>
<accession>A0A776Q252</accession>
<evidence type="ECO:0000313" key="1">
    <source>
        <dbReference type="EMBL" id="HAH2369831.1"/>
    </source>
</evidence>
<comment type="caution">
    <text evidence="1">The sequence shown here is derived from an EMBL/GenBank/DDBJ whole genome shotgun (WGS) entry which is preliminary data.</text>
</comment>
<sequence length="79" mass="9140">MRINQNACGSFPAIRQATGRKARGFSLFMKIFRFKAFPFFFSVTSCFYLKHPLKRKETTDAENGLFGLCRFLSLFLSVE</sequence>
<reference evidence="1" key="2">
    <citation type="submission" date="2019-11" db="EMBL/GenBank/DDBJ databases">
        <authorList>
            <consortium name="NCBI Pathogen Detection Project"/>
        </authorList>
    </citation>
    <scope>NUCLEOTIDE SEQUENCE</scope>
    <source>
        <strain evidence="1">EC00690</strain>
    </source>
</reference>
<dbReference type="AlphaFoldDB" id="A0A776Q252"/>
<gene>
    <name evidence="1" type="ORF">GII11_22980</name>
</gene>
<protein>
    <submittedName>
        <fullName evidence="1">Uncharacterized protein</fullName>
    </submittedName>
</protein>
<organism evidence="1">
    <name type="scientific">Escherichia coli</name>
    <dbReference type="NCBI Taxonomy" id="562"/>
    <lineage>
        <taxon>Bacteria</taxon>
        <taxon>Pseudomonadati</taxon>
        <taxon>Pseudomonadota</taxon>
        <taxon>Gammaproteobacteria</taxon>
        <taxon>Enterobacterales</taxon>
        <taxon>Enterobacteriaceae</taxon>
        <taxon>Escherichia</taxon>
    </lineage>
</organism>
<reference evidence="1" key="1">
    <citation type="journal article" date="2018" name="Genome Biol.">
        <title>SKESA: strategic k-mer extension for scrupulous assemblies.</title>
        <authorList>
            <person name="Souvorov A."/>
            <person name="Agarwala R."/>
            <person name="Lipman D.J."/>
        </authorList>
    </citation>
    <scope>NUCLEOTIDE SEQUENCE</scope>
    <source>
        <strain evidence="1">EC00690</strain>
    </source>
</reference>
<name>A0A776Q252_ECOLX</name>